<feature type="transmembrane region" description="Helical" evidence="6">
    <location>
        <begin position="153"/>
        <end position="170"/>
    </location>
</feature>
<accession>A0A3M7AM81</accession>
<feature type="transmembrane region" description="Helical" evidence="6">
    <location>
        <begin position="203"/>
        <end position="222"/>
    </location>
</feature>
<dbReference type="InterPro" id="IPR050524">
    <property type="entry name" value="APC_YAT"/>
</dbReference>
<keyword evidence="3 6" id="KW-1133">Transmembrane helix</keyword>
<feature type="transmembrane region" description="Helical" evidence="6">
    <location>
        <begin position="377"/>
        <end position="402"/>
    </location>
</feature>
<name>A0A3M7AM81_HORWE</name>
<dbReference type="GO" id="GO:0016020">
    <property type="term" value="C:membrane"/>
    <property type="evidence" value="ECO:0007669"/>
    <property type="project" value="UniProtKB-SubCell"/>
</dbReference>
<gene>
    <name evidence="8" type="ORF">D0866_09414</name>
</gene>
<proteinExistence type="predicted"/>
<dbReference type="GO" id="GO:0015171">
    <property type="term" value="F:amino acid transmembrane transporter activity"/>
    <property type="evidence" value="ECO:0007669"/>
    <property type="project" value="TreeGrafter"/>
</dbReference>
<evidence type="ECO:0000256" key="4">
    <source>
        <dbReference type="ARBA" id="ARBA00023136"/>
    </source>
</evidence>
<dbReference type="EMBL" id="QWIM01001102">
    <property type="protein sequence ID" value="RMY28439.1"/>
    <property type="molecule type" value="Genomic_DNA"/>
</dbReference>
<evidence type="ECO:0000256" key="1">
    <source>
        <dbReference type="ARBA" id="ARBA00004141"/>
    </source>
</evidence>
<feature type="domain" description="Amino acid permease/ SLC12A" evidence="7">
    <location>
        <begin position="132"/>
        <end position="479"/>
    </location>
</feature>
<dbReference type="Gene3D" id="1.20.1740.10">
    <property type="entry name" value="Amino acid/polyamine transporter I"/>
    <property type="match status" value="2"/>
</dbReference>
<protein>
    <recommendedName>
        <fullName evidence="7">Amino acid permease/ SLC12A domain-containing protein</fullName>
    </recommendedName>
</protein>
<dbReference type="PANTHER" id="PTHR43341:SF6">
    <property type="entry name" value="AMINO ACID TRANSPORTER (EUROFUNG)"/>
    <property type="match status" value="1"/>
</dbReference>
<organism evidence="8 9">
    <name type="scientific">Hortaea werneckii</name>
    <name type="common">Black yeast</name>
    <name type="synonym">Cladosporium werneckii</name>
    <dbReference type="NCBI Taxonomy" id="91943"/>
    <lineage>
        <taxon>Eukaryota</taxon>
        <taxon>Fungi</taxon>
        <taxon>Dikarya</taxon>
        <taxon>Ascomycota</taxon>
        <taxon>Pezizomycotina</taxon>
        <taxon>Dothideomycetes</taxon>
        <taxon>Dothideomycetidae</taxon>
        <taxon>Mycosphaerellales</taxon>
        <taxon>Teratosphaeriaceae</taxon>
        <taxon>Hortaea</taxon>
    </lineage>
</organism>
<feature type="transmembrane region" description="Helical" evidence="6">
    <location>
        <begin position="80"/>
        <end position="100"/>
    </location>
</feature>
<evidence type="ECO:0000256" key="6">
    <source>
        <dbReference type="SAM" id="Phobius"/>
    </source>
</evidence>
<evidence type="ECO:0000256" key="3">
    <source>
        <dbReference type="ARBA" id="ARBA00022989"/>
    </source>
</evidence>
<dbReference type="Pfam" id="PF00324">
    <property type="entry name" value="AA_permease"/>
    <property type="match status" value="2"/>
</dbReference>
<feature type="region of interest" description="Disordered" evidence="5">
    <location>
        <begin position="1"/>
        <end position="33"/>
    </location>
</feature>
<dbReference type="PIRSF" id="PIRSF006060">
    <property type="entry name" value="AA_transporter"/>
    <property type="match status" value="1"/>
</dbReference>
<comment type="caution">
    <text evidence="8">The sequence shown here is derived from an EMBL/GenBank/DDBJ whole genome shotgun (WGS) entry which is preliminary data.</text>
</comment>
<keyword evidence="4 6" id="KW-0472">Membrane</keyword>
<evidence type="ECO:0000259" key="7">
    <source>
        <dbReference type="Pfam" id="PF00324"/>
    </source>
</evidence>
<comment type="subcellular location">
    <subcellularLocation>
        <location evidence="1">Membrane</location>
        <topology evidence="1">Multi-pass membrane protein</topology>
    </subcellularLocation>
</comment>
<dbReference type="VEuPathDB" id="FungiDB:BTJ68_07640"/>
<feature type="transmembrane region" description="Helical" evidence="6">
    <location>
        <begin position="243"/>
        <end position="264"/>
    </location>
</feature>
<dbReference type="AlphaFoldDB" id="A0A3M7AM81"/>
<dbReference type="PANTHER" id="PTHR43341">
    <property type="entry name" value="AMINO ACID PERMEASE"/>
    <property type="match status" value="1"/>
</dbReference>
<keyword evidence="2 6" id="KW-0812">Transmembrane</keyword>
<feature type="transmembrane region" description="Helical" evidence="6">
    <location>
        <begin position="423"/>
        <end position="447"/>
    </location>
</feature>
<dbReference type="InterPro" id="IPR004841">
    <property type="entry name" value="AA-permease/SLC12A_dom"/>
</dbReference>
<evidence type="ECO:0000313" key="9">
    <source>
        <dbReference type="Proteomes" id="UP000276864"/>
    </source>
</evidence>
<feature type="domain" description="Amino acid permease/ SLC12A" evidence="7">
    <location>
        <begin position="53"/>
        <end position="125"/>
    </location>
</feature>
<evidence type="ECO:0000256" key="2">
    <source>
        <dbReference type="ARBA" id="ARBA00022692"/>
    </source>
</evidence>
<feature type="transmembrane region" description="Helical" evidence="6">
    <location>
        <begin position="55"/>
        <end position="74"/>
    </location>
</feature>
<feature type="transmembrane region" description="Helical" evidence="6">
    <location>
        <begin position="453"/>
        <end position="472"/>
    </location>
</feature>
<evidence type="ECO:0000256" key="5">
    <source>
        <dbReference type="SAM" id="MobiDB-lite"/>
    </source>
</evidence>
<reference evidence="8 9" key="1">
    <citation type="journal article" date="2018" name="BMC Genomics">
        <title>Genomic evidence for intraspecific hybridization in a clonal and extremely halotolerant yeast.</title>
        <authorList>
            <person name="Gostincar C."/>
            <person name="Stajich J.E."/>
            <person name="Zupancic J."/>
            <person name="Zalar P."/>
            <person name="Gunde-Cimerman N."/>
        </authorList>
    </citation>
    <scope>NUCLEOTIDE SEQUENCE [LARGE SCALE GENOMIC DNA]</scope>
    <source>
        <strain evidence="8 9">EXF-6651</strain>
    </source>
</reference>
<evidence type="ECO:0000313" key="8">
    <source>
        <dbReference type="EMBL" id="RMY28439.1"/>
    </source>
</evidence>
<dbReference type="Proteomes" id="UP000276864">
    <property type="component" value="Unassembled WGS sequence"/>
</dbReference>
<feature type="transmembrane region" description="Helical" evidence="6">
    <location>
        <begin position="302"/>
        <end position="322"/>
    </location>
</feature>
<feature type="transmembrane region" description="Helical" evidence="6">
    <location>
        <begin position="343"/>
        <end position="365"/>
    </location>
</feature>
<sequence>MGWFDKTKKSASTDPFDSGFEPPPYNGSEGGDIAIGENENADGLHRRLQNRQIQLLAIGGSIGTALFVSIGTGLNHAGPANLLIAFIVQSCMLALVNNCIAEMTVTYPVSGGFVRLAGKWVDDAFANPKCSAINILAVKAFGEAEFWLSGGKVVLIFMLFAFTFITMVGGNPQNDVYGFRNWEDPPGAFRAYLDDGALGRFEGFLAALYGTAAFTVVGPEYISMVAAEAMRPRRYIKTAFKTVYWRFGIFFIGGALAVGIILRWDDPTLDGIVNGDTGGSGTAAASPYVIAMRNLNVQVFPHIVNALLVTSIFSAGNTYTYCATRTLYGLSLEGRAPKPLRFCTRNGVPIICFAITMIFPFLSFLQVGNSAAEVLTWLVNLVTAGGLIDYMIMCVTYIFFYRACKAQGVDRSQFKYVGYFQPYGAWIALIWLTHVVLCFGYTSFYPWDINSFFSTYVMVGVAPILFIFWKLIKRTKFVKPHEADLVWDRPVIDAYEETFYGPPSSFWKEMLNLFSFGLLGKQPEADRRHHSIDAGASSPPRSDPEK</sequence>